<feature type="transmembrane region" description="Helical" evidence="16">
    <location>
        <begin position="40"/>
        <end position="58"/>
    </location>
</feature>
<keyword evidence="10 16" id="KW-1133">Transmembrane helix</keyword>
<evidence type="ECO:0000313" key="18">
    <source>
        <dbReference type="EMBL" id="TLX43252.1"/>
    </source>
</evidence>
<keyword evidence="13" id="KW-0594">Phospholipid biosynthesis</keyword>
<dbReference type="Pfam" id="PF13396">
    <property type="entry name" value="PLDc_N"/>
    <property type="match status" value="1"/>
</dbReference>
<evidence type="ECO:0000256" key="14">
    <source>
        <dbReference type="ARBA" id="ARBA00023264"/>
    </source>
</evidence>
<keyword evidence="12 16" id="KW-0472">Membrane</keyword>
<dbReference type="GO" id="GO:0005576">
    <property type="term" value="C:extracellular region"/>
    <property type="evidence" value="ECO:0007669"/>
    <property type="project" value="UniProtKB-SubCell"/>
</dbReference>
<dbReference type="SMART" id="SM00155">
    <property type="entry name" value="PLDc"/>
    <property type="match status" value="2"/>
</dbReference>
<dbReference type="CDD" id="cd09158">
    <property type="entry name" value="PLDc_EcCLS_like_2"/>
    <property type="match status" value="1"/>
</dbReference>
<keyword evidence="14" id="KW-1208">Phospholipid metabolism</keyword>
<evidence type="ECO:0000256" key="9">
    <source>
        <dbReference type="ARBA" id="ARBA00022737"/>
    </source>
</evidence>
<feature type="domain" description="PLD phosphodiesterase" evidence="17">
    <location>
        <begin position="399"/>
        <end position="426"/>
    </location>
</feature>
<comment type="function">
    <text evidence="1">Could be a virulence factor.</text>
</comment>
<dbReference type="AlphaFoldDB" id="A0A6C1KG74"/>
<dbReference type="GeneID" id="95774086"/>
<evidence type="ECO:0000256" key="10">
    <source>
        <dbReference type="ARBA" id="ARBA00022989"/>
    </source>
</evidence>
<feature type="domain" description="PLD phosphodiesterase" evidence="17">
    <location>
        <begin position="218"/>
        <end position="245"/>
    </location>
</feature>
<evidence type="ECO:0000259" key="17">
    <source>
        <dbReference type="PROSITE" id="PS50035"/>
    </source>
</evidence>
<evidence type="ECO:0000256" key="1">
    <source>
        <dbReference type="ARBA" id="ARBA00003145"/>
    </source>
</evidence>
<dbReference type="RefSeq" id="WP_138399606.1">
    <property type="nucleotide sequence ID" value="NZ_JBAFVI010000002.1"/>
</dbReference>
<dbReference type="GO" id="GO:0005886">
    <property type="term" value="C:plasma membrane"/>
    <property type="evidence" value="ECO:0007669"/>
    <property type="project" value="UniProtKB-SubCell"/>
</dbReference>
<dbReference type="OrthoDB" id="9762009at2"/>
<dbReference type="PANTHER" id="PTHR21248">
    <property type="entry name" value="CARDIOLIPIN SYNTHASE"/>
    <property type="match status" value="1"/>
</dbReference>
<evidence type="ECO:0000256" key="4">
    <source>
        <dbReference type="ARBA" id="ARBA00022475"/>
    </source>
</evidence>
<evidence type="ECO:0000256" key="6">
    <source>
        <dbReference type="ARBA" id="ARBA00022525"/>
    </source>
</evidence>
<dbReference type="GO" id="GO:0008808">
    <property type="term" value="F:cardiolipin synthase activity"/>
    <property type="evidence" value="ECO:0007669"/>
    <property type="project" value="UniProtKB-UniRule"/>
</dbReference>
<dbReference type="Gene3D" id="3.30.870.10">
    <property type="entry name" value="Endonuclease Chain A"/>
    <property type="match status" value="2"/>
</dbReference>
<keyword evidence="7" id="KW-0808">Transferase</keyword>
<comment type="caution">
    <text evidence="18">The sequence shown here is derived from an EMBL/GenBank/DDBJ whole genome shotgun (WGS) entry which is preliminary data.</text>
</comment>
<evidence type="ECO:0000256" key="16">
    <source>
        <dbReference type="SAM" id="Phobius"/>
    </source>
</evidence>
<dbReference type="InterPro" id="IPR022924">
    <property type="entry name" value="Cardiolipin_synthase"/>
</dbReference>
<comment type="subcellular location">
    <subcellularLocation>
        <location evidence="3">Cell membrane</location>
        <topology evidence="3">Multi-pass membrane protein</topology>
    </subcellularLocation>
    <subcellularLocation>
        <location evidence="2">Secreted</location>
    </subcellularLocation>
</comment>
<dbReference type="NCBIfam" id="TIGR04265">
    <property type="entry name" value="bac_cardiolipin"/>
    <property type="match status" value="1"/>
</dbReference>
<evidence type="ECO:0000313" key="19">
    <source>
        <dbReference type="Proteomes" id="UP000305131"/>
    </source>
</evidence>
<keyword evidence="5" id="KW-0444">Lipid biosynthesis</keyword>
<dbReference type="PANTHER" id="PTHR21248:SF22">
    <property type="entry name" value="PHOSPHOLIPASE D"/>
    <property type="match status" value="1"/>
</dbReference>
<keyword evidence="4" id="KW-1003">Cell membrane</keyword>
<feature type="transmembrane region" description="Helical" evidence="16">
    <location>
        <begin position="6"/>
        <end position="28"/>
    </location>
</feature>
<evidence type="ECO:0000256" key="11">
    <source>
        <dbReference type="ARBA" id="ARBA00023098"/>
    </source>
</evidence>
<evidence type="ECO:0000256" key="5">
    <source>
        <dbReference type="ARBA" id="ARBA00022516"/>
    </source>
</evidence>
<evidence type="ECO:0000256" key="2">
    <source>
        <dbReference type="ARBA" id="ARBA00004613"/>
    </source>
</evidence>
<dbReference type="InterPro" id="IPR025202">
    <property type="entry name" value="PLD-like_dom"/>
</dbReference>
<name>A0A6C1KG74_XANAU</name>
<dbReference type="GO" id="GO:0032049">
    <property type="term" value="P:cardiolipin biosynthetic process"/>
    <property type="evidence" value="ECO:0007669"/>
    <property type="project" value="UniProtKB-UniRule"/>
</dbReference>
<keyword evidence="9" id="KW-0677">Repeat</keyword>
<keyword evidence="8 16" id="KW-0812">Transmembrane</keyword>
<evidence type="ECO:0000256" key="13">
    <source>
        <dbReference type="ARBA" id="ARBA00023209"/>
    </source>
</evidence>
<dbReference type="PROSITE" id="PS50035">
    <property type="entry name" value="PLD"/>
    <property type="match status" value="2"/>
</dbReference>
<dbReference type="Pfam" id="PF13091">
    <property type="entry name" value="PLDc_2"/>
    <property type="match status" value="2"/>
</dbReference>
<organism evidence="18 19">
    <name type="scientific">Xanthobacter autotrophicus</name>
    <dbReference type="NCBI Taxonomy" id="280"/>
    <lineage>
        <taxon>Bacteria</taxon>
        <taxon>Pseudomonadati</taxon>
        <taxon>Pseudomonadota</taxon>
        <taxon>Alphaproteobacteria</taxon>
        <taxon>Hyphomicrobiales</taxon>
        <taxon>Xanthobacteraceae</taxon>
        <taxon>Xanthobacter</taxon>
    </lineage>
</organism>
<gene>
    <name evidence="18" type="primary">cls</name>
    <name evidence="18" type="ORF">FBQ73_11530</name>
</gene>
<evidence type="ECO:0000256" key="8">
    <source>
        <dbReference type="ARBA" id="ARBA00022692"/>
    </source>
</evidence>
<dbReference type="EMBL" id="VAUP01000022">
    <property type="protein sequence ID" value="TLX43252.1"/>
    <property type="molecule type" value="Genomic_DNA"/>
</dbReference>
<evidence type="ECO:0000256" key="15">
    <source>
        <dbReference type="NCBIfam" id="TIGR04265"/>
    </source>
</evidence>
<dbReference type="InterPro" id="IPR001736">
    <property type="entry name" value="PLipase_D/transphosphatidylase"/>
</dbReference>
<proteinExistence type="predicted"/>
<accession>A0A6C1KG74</accession>
<dbReference type="Proteomes" id="UP000305131">
    <property type="component" value="Unassembled WGS sequence"/>
</dbReference>
<reference evidence="18 19" key="1">
    <citation type="submission" date="2019-05" db="EMBL/GenBank/DDBJ databases">
        <authorList>
            <person name="Zhou X."/>
        </authorList>
    </citation>
    <scope>NUCLEOTIDE SEQUENCE [LARGE SCALE GENOMIC DNA]</scope>
    <source>
        <strain evidence="18 19">DSM 432</strain>
    </source>
</reference>
<evidence type="ECO:0000256" key="7">
    <source>
        <dbReference type="ARBA" id="ARBA00022679"/>
    </source>
</evidence>
<keyword evidence="6" id="KW-0964">Secreted</keyword>
<dbReference type="SUPFAM" id="SSF56024">
    <property type="entry name" value="Phospholipase D/nuclease"/>
    <property type="match status" value="2"/>
</dbReference>
<dbReference type="InterPro" id="IPR027379">
    <property type="entry name" value="CLS_N"/>
</dbReference>
<keyword evidence="11" id="KW-0443">Lipid metabolism</keyword>
<protein>
    <recommendedName>
        <fullName evidence="15">Cardiolipin synthase</fullName>
        <ecNumber evidence="15">2.7.8.-</ecNumber>
    </recommendedName>
</protein>
<dbReference type="EC" id="2.7.8.-" evidence="15"/>
<dbReference type="CDD" id="cd09152">
    <property type="entry name" value="PLDc_EcCLS_like_1"/>
    <property type="match status" value="1"/>
</dbReference>
<evidence type="ECO:0000256" key="3">
    <source>
        <dbReference type="ARBA" id="ARBA00004651"/>
    </source>
</evidence>
<evidence type="ECO:0000256" key="12">
    <source>
        <dbReference type="ARBA" id="ARBA00023136"/>
    </source>
</evidence>
<sequence length="486" mass="52864">MHDSAVVAWLLFAVHASLQLVFIVRALLRPHREPASRFAWVLVIVLAPVIGILAYILFGEVNLGRKAVARLRAALDALPPAADVAGASAEAMIPERWVPLFRVGYSVTHFLPVAGNRAALLPDSASAIAAMVADIDAARHSVHVLFYIWLADESGVTVMEALKRAAARGVVCRAMADDLGSRALIRSMHWRDMAASGVRLAAALPVGNPLLRLFKGRIDMRNHRKIAVIDNAITYCGSQNCADAAFAVKARFAPWVDVMARFEGPVVRQNQHLFASNWMAQTDEDLAPLFAEPLPAQSQATSVSGFVAQVIGSGAGVRYSAMPETFVALMNAARRELVITTPYYVPDEPIQAALCASARRGVATTIVFPRRSDSWIVASASRSYYRDLLEAGVEIREYVGGLLHAKTLTLDGEVTLIGSANIDRRSFELNAENNILLHDETFTRAVRARQQVFLDAAPPVTKTQVDAYSPARQLWNNTIAMLGPVL</sequence>